<reference evidence="1" key="1">
    <citation type="journal article" date="2021" name="New Phytol.">
        <title>Evolutionary innovations through gain and loss of genes in the ectomycorrhizal Boletales.</title>
        <authorList>
            <person name="Wu G."/>
            <person name="Miyauchi S."/>
            <person name="Morin E."/>
            <person name="Kuo A."/>
            <person name="Drula E."/>
            <person name="Varga T."/>
            <person name="Kohler A."/>
            <person name="Feng B."/>
            <person name="Cao Y."/>
            <person name="Lipzen A."/>
            <person name="Daum C."/>
            <person name="Hundley H."/>
            <person name="Pangilinan J."/>
            <person name="Johnson J."/>
            <person name="Barry K."/>
            <person name="LaButti K."/>
            <person name="Ng V."/>
            <person name="Ahrendt S."/>
            <person name="Min B."/>
            <person name="Choi I.G."/>
            <person name="Park H."/>
            <person name="Plett J.M."/>
            <person name="Magnuson J."/>
            <person name="Spatafora J.W."/>
            <person name="Nagy L.G."/>
            <person name="Henrissat B."/>
            <person name="Grigoriev I.V."/>
            <person name="Yang Z.L."/>
            <person name="Xu J."/>
            <person name="Martin F.M."/>
        </authorList>
    </citation>
    <scope>NUCLEOTIDE SEQUENCE</scope>
    <source>
        <strain evidence="1">ATCC 28755</strain>
    </source>
</reference>
<dbReference type="EMBL" id="MU267676">
    <property type="protein sequence ID" value="KAH7911483.1"/>
    <property type="molecule type" value="Genomic_DNA"/>
</dbReference>
<keyword evidence="2" id="KW-1185">Reference proteome</keyword>
<dbReference type="Proteomes" id="UP000790377">
    <property type="component" value="Unassembled WGS sequence"/>
</dbReference>
<comment type="caution">
    <text evidence="1">The sequence shown here is derived from an EMBL/GenBank/DDBJ whole genome shotgun (WGS) entry which is preliminary data.</text>
</comment>
<name>A0ACB8AEC9_9AGAM</name>
<evidence type="ECO:0000313" key="2">
    <source>
        <dbReference type="Proteomes" id="UP000790377"/>
    </source>
</evidence>
<gene>
    <name evidence="1" type="ORF">BJ138DRAFT_1150446</name>
</gene>
<organism evidence="1 2">
    <name type="scientific">Hygrophoropsis aurantiaca</name>
    <dbReference type="NCBI Taxonomy" id="72124"/>
    <lineage>
        <taxon>Eukaryota</taxon>
        <taxon>Fungi</taxon>
        <taxon>Dikarya</taxon>
        <taxon>Basidiomycota</taxon>
        <taxon>Agaricomycotina</taxon>
        <taxon>Agaricomycetes</taxon>
        <taxon>Agaricomycetidae</taxon>
        <taxon>Boletales</taxon>
        <taxon>Coniophorineae</taxon>
        <taxon>Hygrophoropsidaceae</taxon>
        <taxon>Hygrophoropsis</taxon>
    </lineage>
</organism>
<protein>
    <submittedName>
        <fullName evidence="1">Uncharacterized protein</fullName>
    </submittedName>
</protein>
<accession>A0ACB8AEC9</accession>
<sequence length="1143" mass="126219">MDPSEIGRLGTLRLMKRTEPNTTVATFPIDDEIVTFGQDPKCSVRLYYPSVSAVHAKIIFQDRKAFIVVLGDNGLLIDGCQVLPSANHSLPTTVPMSNNSEIEIHKKRFIFSYPPKELRTALYMSPSKDIAMTPKTRRKALRMSMIQSAEVFTPRPSKNPRENLKILQSPLKPRSRSPVKHPLYQVHDAVKEESEDDEQEIILVDGNHPHVMEEGKDLVILESVEVEDEPDSVQAPIKSHTLSDQVLQYQQKNPAARLQTPRKRPHLRPSLHRAVLIRSAQRAVLKQEADREEEEEEKEVEEFIADAEEVDEDEYEYEQDEVDQENDESEEHSTDEEEENHETPQQQQSSTWRKSVEVVKGFAWPFRSSSVTKELDEPKEEDQEPQLDEFEELPPSSDFDRDDNELAGPSSGSTMHARPLGQFMTPQVPRVIGIGRGAGRNSVDGTIGNGPRRVRVDPKWKVTDIVVPIPSNQSETAPEVTHSTTKLEEDEYDSGRRLTQRISDEERKAIQERRRSALRTPDPYFGGQVPGLGVRRFSNIAAASPAPASLSVRKSVSPSKTHLNLSPSKMEDLREEEQSGSEEEEDTRSLLARMKQTVEEMKRRRSVGPSRDNDEDGNSEKDEDEHEAASHDGSDKENGGAVDSDRENPDISSDIDDAKNEIQVLKPDEKLASNPAPQTPHLETLKHLFPAPKAGVNTPAVRGMRDLFKQSKGVTMTSTPRMDGLRDMYLREGKRAPDTPAFEGMEEMLTAPDGYEGMNDIGREEEPGPSELIIPANKVAHSKPRSIIDDGKLRSTAAQNELGRPNIGVQQEDAGRTRGTSSNAAQGNKNADNGARPRARLLRGRKGAAAPEVEDHEHVPHPSQIASEPKLTRSRIKTEQETTNLLEVAPKLRPSTRSRTTPVPSAATTSRAARSEPSKVDRKSRLPARQTLRSQDRTVGSSEVRAPQNIPVRRGRLPEANADVDGESESAEPPRASTKGKSRAKPVIEIIEDDDDDPLDSIGQPDDPEPIRTVKARKGKQAIKEEEDNSAPAIRAKRVTPAPSKAPSGASRARAASVKKPVPASTKLVSKTVSGESSGSGTNKENTPSVDDEEPAGQPIVAGTAKPTKAKKTTTAATKSIDAGKDTEVPTKTRITRATRARG</sequence>
<evidence type="ECO:0000313" key="1">
    <source>
        <dbReference type="EMBL" id="KAH7911483.1"/>
    </source>
</evidence>
<proteinExistence type="predicted"/>